<feature type="region of interest" description="Disordered" evidence="1">
    <location>
        <begin position="94"/>
        <end position="126"/>
    </location>
</feature>
<dbReference type="RefSeq" id="WP_021798248.1">
    <property type="nucleotide sequence ID" value="NZ_ACVN02000244.1"/>
</dbReference>
<dbReference type="EMBL" id="ACVN02000244">
    <property type="protein sequence ID" value="ERK52947.1"/>
    <property type="molecule type" value="Genomic_DNA"/>
</dbReference>
<evidence type="ECO:0000313" key="3">
    <source>
        <dbReference type="Proteomes" id="UP000017052"/>
    </source>
</evidence>
<dbReference type="OrthoDB" id="3733279at2"/>
<evidence type="ECO:0000256" key="1">
    <source>
        <dbReference type="SAM" id="MobiDB-lite"/>
    </source>
</evidence>
<dbReference type="AlphaFoldDB" id="U2RQI2"/>
<reference evidence="2" key="1">
    <citation type="submission" date="2013-08" db="EMBL/GenBank/DDBJ databases">
        <authorList>
            <person name="Durkin A.S."/>
            <person name="Haft D.R."/>
            <person name="McCorrison J."/>
            <person name="Torralba M."/>
            <person name="Gillis M."/>
            <person name="Haft D.H."/>
            <person name="Methe B."/>
            <person name="Sutton G."/>
            <person name="Nelson K.E."/>
        </authorList>
    </citation>
    <scope>NUCLEOTIDE SEQUENCE [LARGE SCALE GENOMIC DNA]</scope>
    <source>
        <strain evidence="2">F0233</strain>
    </source>
</reference>
<sequence length="341" mass="35224">MRRRIMVGGIGLLAALVVLLVVLVAVIVAAIAGLFSPGTAEPAPSPADPESAQYGRGADPDFVGQSIDRALADAPSARLVRIVVSRDGVDVVTDGGGRATHHSYAPDRDPLTSEEDTAGADPVGLDRGGIDLQRLQSIWSDGRCGSDAPQVQVLGTVGGTAAYSLLCSANPDSADPGYALEGTWVGDQELALPDELSSAASLTGAVRDVLPSLTGDEPLSQLVVHEDRGDQGGASVEVDQQVQGASGPQLRTTVLAPRGSHSPGLSTTLTATDDATVPARFGWDQVDPGALAGIADDCRHDPALGDFRGVRVHWSDEWWQLAVTTDSDPTRSYALDGTPLG</sequence>
<gene>
    <name evidence="2" type="ORF">HMPREF0682_1608</name>
</gene>
<comment type="caution">
    <text evidence="2">The sequence shown here is derived from an EMBL/GenBank/DDBJ whole genome shotgun (WGS) entry which is preliminary data.</text>
</comment>
<keyword evidence="3" id="KW-1185">Reference proteome</keyword>
<name>U2RQI2_9ACTN</name>
<dbReference type="Proteomes" id="UP000017052">
    <property type="component" value="Unassembled WGS sequence"/>
</dbReference>
<proteinExistence type="predicted"/>
<accession>U2RQI2</accession>
<evidence type="ECO:0000313" key="2">
    <source>
        <dbReference type="EMBL" id="ERK52947.1"/>
    </source>
</evidence>
<organism evidence="2 3">
    <name type="scientific">Propionibacterium acidifaciens F0233</name>
    <dbReference type="NCBI Taxonomy" id="553198"/>
    <lineage>
        <taxon>Bacteria</taxon>
        <taxon>Bacillati</taxon>
        <taxon>Actinomycetota</taxon>
        <taxon>Actinomycetes</taxon>
        <taxon>Propionibacteriales</taxon>
        <taxon>Propionibacteriaceae</taxon>
        <taxon>Propionibacterium</taxon>
    </lineage>
</organism>
<feature type="region of interest" description="Disordered" evidence="1">
    <location>
        <begin position="38"/>
        <end position="59"/>
    </location>
</feature>
<protein>
    <submittedName>
        <fullName evidence="2">Uncharacterized protein</fullName>
    </submittedName>
</protein>
<dbReference type="GeneID" id="95360417"/>